<evidence type="ECO:0000256" key="4">
    <source>
        <dbReference type="ARBA" id="ARBA00022763"/>
    </source>
</evidence>
<organism evidence="8 9">
    <name type="scientific">Neoroseomonas oryzicola</name>
    <dbReference type="NCBI Taxonomy" id="535904"/>
    <lineage>
        <taxon>Bacteria</taxon>
        <taxon>Pseudomonadati</taxon>
        <taxon>Pseudomonadota</taxon>
        <taxon>Alphaproteobacteria</taxon>
        <taxon>Acetobacterales</taxon>
        <taxon>Acetobacteraceae</taxon>
        <taxon>Neoroseomonas</taxon>
    </lineage>
</organism>
<keyword evidence="9" id="KW-1185">Reference proteome</keyword>
<dbReference type="CDD" id="cd03468">
    <property type="entry name" value="PolY_like"/>
    <property type="match status" value="1"/>
</dbReference>
<dbReference type="PANTHER" id="PTHR35369">
    <property type="entry name" value="BLR3025 PROTEIN-RELATED"/>
    <property type="match status" value="1"/>
</dbReference>
<name>A0ABX1EMY0_9PROT</name>
<dbReference type="Proteomes" id="UP000746741">
    <property type="component" value="Unassembled WGS sequence"/>
</dbReference>
<dbReference type="InterPro" id="IPR043128">
    <property type="entry name" value="Rev_trsase/Diguanyl_cyclase"/>
</dbReference>
<comment type="function">
    <text evidence="5">Poorly processive, error-prone DNA polymerase involved in untargeted mutagenesis. Copies undamaged DNA at stalled replication forks, which arise in vivo from mismatched or misaligned primer ends. These misaligned primers can be extended by PolIV. Exhibits no 3'-5' exonuclease (proofreading) activity. May be involved in translesional synthesis, in conjunction with the beta clamp from PolIII.</text>
</comment>
<dbReference type="Pfam" id="PF00817">
    <property type="entry name" value="IMS"/>
    <property type="match status" value="1"/>
</dbReference>
<dbReference type="InterPro" id="IPR017961">
    <property type="entry name" value="DNA_pol_Y-fam_little_finger"/>
</dbReference>
<evidence type="ECO:0000256" key="1">
    <source>
        <dbReference type="ARBA" id="ARBA00010945"/>
    </source>
</evidence>
<feature type="domain" description="UmuC" evidence="7">
    <location>
        <begin position="57"/>
        <end position="171"/>
    </location>
</feature>
<evidence type="ECO:0000256" key="5">
    <source>
        <dbReference type="ARBA" id="ARBA00025589"/>
    </source>
</evidence>
<proteinExistence type="inferred from homology"/>
<protein>
    <recommendedName>
        <fullName evidence="3">DNA-directed DNA polymerase</fullName>
        <ecNumber evidence="3">2.7.7.7</ecNumber>
    </recommendedName>
</protein>
<dbReference type="InterPro" id="IPR050356">
    <property type="entry name" value="SulA_CellDiv_inhibitor"/>
</dbReference>
<evidence type="ECO:0000256" key="2">
    <source>
        <dbReference type="ARBA" id="ARBA00011245"/>
    </source>
</evidence>
<keyword evidence="4" id="KW-0227">DNA damage</keyword>
<comment type="subunit">
    <text evidence="2">Monomer.</text>
</comment>
<evidence type="ECO:0000313" key="8">
    <source>
        <dbReference type="EMBL" id="NKE19160.1"/>
    </source>
</evidence>
<dbReference type="EC" id="2.7.7.7" evidence="3"/>
<dbReference type="Pfam" id="PF11799">
    <property type="entry name" value="IMS_C"/>
    <property type="match status" value="1"/>
</dbReference>
<evidence type="ECO:0000256" key="6">
    <source>
        <dbReference type="ARBA" id="ARBA00049244"/>
    </source>
</evidence>
<dbReference type="PROSITE" id="PS50173">
    <property type="entry name" value="UMUC"/>
    <property type="match status" value="1"/>
</dbReference>
<evidence type="ECO:0000259" key="7">
    <source>
        <dbReference type="PROSITE" id="PS50173"/>
    </source>
</evidence>
<evidence type="ECO:0000313" key="9">
    <source>
        <dbReference type="Proteomes" id="UP000746741"/>
    </source>
</evidence>
<comment type="caution">
    <text evidence="8">The sequence shown here is derived from an EMBL/GenBank/DDBJ whole genome shotgun (WGS) entry which is preliminary data.</text>
</comment>
<reference evidence="8 9" key="1">
    <citation type="submission" date="2020-02" db="EMBL/GenBank/DDBJ databases">
        <authorList>
            <person name="Sun Q."/>
            <person name="Inoue M."/>
        </authorList>
    </citation>
    <scope>NUCLEOTIDE SEQUENCE [LARGE SCALE GENOMIC DNA]</scope>
    <source>
        <strain evidence="8 9">KCTC 22478</strain>
    </source>
</reference>
<dbReference type="InterPro" id="IPR043502">
    <property type="entry name" value="DNA/RNA_pol_sf"/>
</dbReference>
<dbReference type="Gene3D" id="3.30.70.270">
    <property type="match status" value="1"/>
</dbReference>
<dbReference type="SUPFAM" id="SSF56672">
    <property type="entry name" value="DNA/RNA polymerases"/>
    <property type="match status" value="1"/>
</dbReference>
<dbReference type="EMBL" id="JAAVUP010000008">
    <property type="protein sequence ID" value="NKE19160.1"/>
    <property type="molecule type" value="Genomic_DNA"/>
</dbReference>
<comment type="similarity">
    <text evidence="1">Belongs to the DNA polymerase type-Y family.</text>
</comment>
<gene>
    <name evidence="8" type="ORF">GWK15_19550</name>
</gene>
<dbReference type="Gene3D" id="3.40.1170.60">
    <property type="match status" value="1"/>
</dbReference>
<sequence length="524" mass="56197">MPLPLFAPLTAGSGEAAASPAGVQGAAPPGRAPQPQRRTLALLLPRLPVERLRRPGPVAVWAQRGARRVVVSVSAEASAAGLRAGQALADAQAILPEVVLVPEDPAGDAAALERLALWALRFTPLVGLVAEDGLILDITGVDHLFGGEAALREEVLGRLGRMGLTARGAVAGMAGTAVALVRGGWEGVLPTRQEAPAVAPLGLAALRLEPDLVGALQGLGLRDVGSVAAQPRAGLVRRFGAGLARALDEALGHAARPITPIRPPPEMAVARDFADPVVTREGIEAALAGLLDDLCRALREAGRGARRMLLRTHRVDGEVQDIAIGTGLATRDPKHLARLFQGKLDRLAPECGFERITLEAPRTDPLTGAQENLGTAGRTARQEELAQLLDRLSQRLPVWRLAPRASHWPERAMARADPFAPVAVPEGWAPRPRPVRLLRKPPALEVMAEVPDGPPFRLRLGRAWQRVLRAEGPERIEPEWWRDRPDRLPRDYYRVELESGARLWVCRAGPMGAEARWVLHGHLP</sequence>
<accession>A0ABX1EMY0</accession>
<comment type="catalytic activity">
    <reaction evidence="6">
        <text>DNA(n) + a 2'-deoxyribonucleoside 5'-triphosphate = DNA(n+1) + diphosphate</text>
        <dbReference type="Rhea" id="RHEA:22508"/>
        <dbReference type="Rhea" id="RHEA-COMP:17339"/>
        <dbReference type="Rhea" id="RHEA-COMP:17340"/>
        <dbReference type="ChEBI" id="CHEBI:33019"/>
        <dbReference type="ChEBI" id="CHEBI:61560"/>
        <dbReference type="ChEBI" id="CHEBI:173112"/>
        <dbReference type="EC" id="2.7.7.7"/>
    </reaction>
</comment>
<dbReference type="PANTHER" id="PTHR35369:SF2">
    <property type="entry name" value="BLR3025 PROTEIN"/>
    <property type="match status" value="1"/>
</dbReference>
<evidence type="ECO:0000256" key="3">
    <source>
        <dbReference type="ARBA" id="ARBA00012417"/>
    </source>
</evidence>
<dbReference type="InterPro" id="IPR001126">
    <property type="entry name" value="UmuC"/>
</dbReference>